<evidence type="ECO:0000313" key="2">
    <source>
        <dbReference type="EMBL" id="KAF2720019.1"/>
    </source>
</evidence>
<dbReference type="Proteomes" id="UP000799441">
    <property type="component" value="Unassembled WGS sequence"/>
</dbReference>
<evidence type="ECO:0000259" key="1">
    <source>
        <dbReference type="Pfam" id="PF06985"/>
    </source>
</evidence>
<comment type="caution">
    <text evidence="2">The sequence shown here is derived from an EMBL/GenBank/DDBJ whole genome shotgun (WGS) entry which is preliminary data.</text>
</comment>
<sequence length="228" mass="26435">MRLLNIKSLEFAEFGDDNRPAYVIASHRWLSDSEATFQDVRDRRNTDSQGYQKVGAYANYIRNSMYPVEWLWIDTCCIDKDSAAELSEAINSMFEWYHSAELCLAYLTDVNAVGDRSSFKKSEWFKRGWTLQELLAPRTVIFVTEGWEVIVLHDYETSLSLGVEDKLRWIEGRTTTRPEDMSYALYGILRVTLGANYGEKYEGARQRLITAIRQRENLAKDRELAVVT</sequence>
<dbReference type="Pfam" id="PF06985">
    <property type="entry name" value="HET"/>
    <property type="match status" value="1"/>
</dbReference>
<gene>
    <name evidence="2" type="ORF">K431DRAFT_321340</name>
</gene>
<dbReference type="PANTHER" id="PTHR10622:SF10">
    <property type="entry name" value="HET DOMAIN-CONTAINING PROTEIN"/>
    <property type="match status" value="1"/>
</dbReference>
<protein>
    <recommendedName>
        <fullName evidence="1">Heterokaryon incompatibility domain-containing protein</fullName>
    </recommendedName>
</protein>
<dbReference type="PANTHER" id="PTHR10622">
    <property type="entry name" value="HET DOMAIN-CONTAINING PROTEIN"/>
    <property type="match status" value="1"/>
</dbReference>
<reference evidence="2" key="1">
    <citation type="journal article" date="2020" name="Stud. Mycol.">
        <title>101 Dothideomycetes genomes: a test case for predicting lifestyles and emergence of pathogens.</title>
        <authorList>
            <person name="Haridas S."/>
            <person name="Albert R."/>
            <person name="Binder M."/>
            <person name="Bloem J."/>
            <person name="Labutti K."/>
            <person name="Salamov A."/>
            <person name="Andreopoulos B."/>
            <person name="Baker S."/>
            <person name="Barry K."/>
            <person name="Bills G."/>
            <person name="Bluhm B."/>
            <person name="Cannon C."/>
            <person name="Castanera R."/>
            <person name="Culley D."/>
            <person name="Daum C."/>
            <person name="Ezra D."/>
            <person name="Gonzalez J."/>
            <person name="Henrissat B."/>
            <person name="Kuo A."/>
            <person name="Liang C."/>
            <person name="Lipzen A."/>
            <person name="Lutzoni F."/>
            <person name="Magnuson J."/>
            <person name="Mondo S."/>
            <person name="Nolan M."/>
            <person name="Ohm R."/>
            <person name="Pangilinan J."/>
            <person name="Park H.-J."/>
            <person name="Ramirez L."/>
            <person name="Alfaro M."/>
            <person name="Sun H."/>
            <person name="Tritt A."/>
            <person name="Yoshinaga Y."/>
            <person name="Zwiers L.-H."/>
            <person name="Turgeon B."/>
            <person name="Goodwin S."/>
            <person name="Spatafora J."/>
            <person name="Crous P."/>
            <person name="Grigoriev I."/>
        </authorList>
    </citation>
    <scope>NUCLEOTIDE SEQUENCE</scope>
    <source>
        <strain evidence="2">CBS 116435</strain>
    </source>
</reference>
<proteinExistence type="predicted"/>
<dbReference type="OrthoDB" id="20872at2759"/>
<organism evidence="2 3">
    <name type="scientific">Polychaeton citri CBS 116435</name>
    <dbReference type="NCBI Taxonomy" id="1314669"/>
    <lineage>
        <taxon>Eukaryota</taxon>
        <taxon>Fungi</taxon>
        <taxon>Dikarya</taxon>
        <taxon>Ascomycota</taxon>
        <taxon>Pezizomycotina</taxon>
        <taxon>Dothideomycetes</taxon>
        <taxon>Dothideomycetidae</taxon>
        <taxon>Capnodiales</taxon>
        <taxon>Capnodiaceae</taxon>
        <taxon>Polychaeton</taxon>
    </lineage>
</organism>
<dbReference type="AlphaFoldDB" id="A0A9P4Q898"/>
<dbReference type="InterPro" id="IPR010730">
    <property type="entry name" value="HET"/>
</dbReference>
<dbReference type="EMBL" id="MU003804">
    <property type="protein sequence ID" value="KAF2720019.1"/>
    <property type="molecule type" value="Genomic_DNA"/>
</dbReference>
<keyword evidence="3" id="KW-1185">Reference proteome</keyword>
<evidence type="ECO:0000313" key="3">
    <source>
        <dbReference type="Proteomes" id="UP000799441"/>
    </source>
</evidence>
<name>A0A9P4Q898_9PEZI</name>
<feature type="domain" description="Heterokaryon incompatibility" evidence="1">
    <location>
        <begin position="22"/>
        <end position="112"/>
    </location>
</feature>
<accession>A0A9P4Q898</accession>